<organism evidence="3 4">
    <name type="scientific">Pseudomyxococcus hansupus</name>
    <dbReference type="NCBI Taxonomy" id="1297742"/>
    <lineage>
        <taxon>Bacteria</taxon>
        <taxon>Pseudomonadati</taxon>
        <taxon>Myxococcota</taxon>
        <taxon>Myxococcia</taxon>
        <taxon>Myxococcales</taxon>
        <taxon>Cystobacterineae</taxon>
        <taxon>Myxococcaceae</taxon>
        <taxon>Pseudomyxococcus</taxon>
    </lineage>
</organism>
<protein>
    <submittedName>
        <fullName evidence="3">Uncharacterized protein</fullName>
    </submittedName>
</protein>
<name>A0A0H4X7I4_9BACT</name>
<sequence>MRLIGMMAGGPPPEDGEEENVFSRARGPSASERRTRKVLLIGLVLLLVGGVWLYLQGGENRALNALSPVQRASLFQETRESYREMCTGDAGTSRFPKRCAQMAEFLTRFTECDEPCRQEIAPALQRAVR</sequence>
<dbReference type="Proteomes" id="UP000009026">
    <property type="component" value="Chromosome"/>
</dbReference>
<gene>
    <name evidence="3" type="ORF">A176_006825</name>
</gene>
<evidence type="ECO:0000313" key="4">
    <source>
        <dbReference type="Proteomes" id="UP000009026"/>
    </source>
</evidence>
<keyword evidence="2" id="KW-0812">Transmembrane</keyword>
<evidence type="ECO:0000256" key="2">
    <source>
        <dbReference type="SAM" id="Phobius"/>
    </source>
</evidence>
<keyword evidence="2" id="KW-0472">Membrane</keyword>
<dbReference type="AlphaFoldDB" id="A0A0H4X7I4"/>
<feature type="region of interest" description="Disordered" evidence="1">
    <location>
        <begin position="1"/>
        <end position="28"/>
    </location>
</feature>
<evidence type="ECO:0000313" key="3">
    <source>
        <dbReference type="EMBL" id="AKQ69913.1"/>
    </source>
</evidence>
<keyword evidence="2" id="KW-1133">Transmembrane helix</keyword>
<dbReference type="STRING" id="1297742.A176_006825"/>
<proteinExistence type="predicted"/>
<accession>A0A0H4X7I4</accession>
<dbReference type="RefSeq" id="WP_002637640.1">
    <property type="nucleotide sequence ID" value="NZ_CP012109.1"/>
</dbReference>
<dbReference type="EMBL" id="CP012109">
    <property type="protein sequence ID" value="AKQ69913.1"/>
    <property type="molecule type" value="Genomic_DNA"/>
</dbReference>
<feature type="transmembrane region" description="Helical" evidence="2">
    <location>
        <begin position="38"/>
        <end position="55"/>
    </location>
</feature>
<keyword evidence="4" id="KW-1185">Reference proteome</keyword>
<dbReference type="PATRIC" id="fig|1297742.4.peg.6923"/>
<evidence type="ECO:0000256" key="1">
    <source>
        <dbReference type="SAM" id="MobiDB-lite"/>
    </source>
</evidence>
<reference evidence="3 4" key="1">
    <citation type="journal article" date="2016" name="PLoS ONE">
        <title>Complete Genome Sequence and Comparative Genomics of a Novel Myxobacterium Myxococcus hansupus.</title>
        <authorList>
            <person name="Sharma G."/>
            <person name="Narwani T."/>
            <person name="Subramanian S."/>
        </authorList>
    </citation>
    <scope>NUCLEOTIDE SEQUENCE [LARGE SCALE GENOMIC DNA]</scope>
    <source>
        <strain evidence="4">mixupus</strain>
    </source>
</reference>
<dbReference type="KEGG" id="mym:A176_006825"/>